<dbReference type="InterPro" id="IPR027417">
    <property type="entry name" value="P-loop_NTPase"/>
</dbReference>
<dbReference type="GO" id="GO:0030286">
    <property type="term" value="C:dynein complex"/>
    <property type="evidence" value="ECO:0007669"/>
    <property type="project" value="UniProtKB-KW"/>
</dbReference>
<keyword evidence="7" id="KW-0067">ATP-binding</keyword>
<dbReference type="PANTHER" id="PTHR45703">
    <property type="entry name" value="DYNEIN HEAVY CHAIN"/>
    <property type="match status" value="1"/>
</dbReference>
<feature type="domain" description="Dynein heavy chain AAA module D4" evidence="17">
    <location>
        <begin position="1407"/>
        <end position="1649"/>
    </location>
</feature>
<evidence type="ECO:0000256" key="4">
    <source>
        <dbReference type="ARBA" id="ARBA00022490"/>
    </source>
</evidence>
<evidence type="ECO:0000259" key="16">
    <source>
        <dbReference type="Pfam" id="PF12777"/>
    </source>
</evidence>
<evidence type="ECO:0000256" key="11">
    <source>
        <dbReference type="ARBA" id="ARBA00023175"/>
    </source>
</evidence>
<dbReference type="EMBL" id="ACPB03010387">
    <property type="status" value="NOT_ANNOTATED_CDS"/>
    <property type="molecule type" value="Genomic_DNA"/>
</dbReference>
<dbReference type="Pfam" id="PF08393">
    <property type="entry name" value="DHC_N2"/>
    <property type="match status" value="1"/>
</dbReference>
<evidence type="ECO:0000313" key="23">
    <source>
        <dbReference type="Proteomes" id="UP000015103"/>
    </source>
</evidence>
<evidence type="ECO:0000256" key="8">
    <source>
        <dbReference type="ARBA" id="ARBA00023017"/>
    </source>
</evidence>
<evidence type="ECO:0000259" key="17">
    <source>
        <dbReference type="Pfam" id="PF12780"/>
    </source>
</evidence>
<dbReference type="Gene3D" id="1.10.8.1220">
    <property type="match status" value="1"/>
</dbReference>
<evidence type="ECO:0000313" key="22">
    <source>
        <dbReference type="EnsemblMetazoa" id="RPRC007739-PA"/>
    </source>
</evidence>
<evidence type="ECO:0000256" key="9">
    <source>
        <dbReference type="ARBA" id="ARBA00023054"/>
    </source>
</evidence>
<feature type="domain" description="Dynein heavy chain C-terminal" evidence="20">
    <location>
        <begin position="2795"/>
        <end position="2939"/>
    </location>
</feature>
<dbReference type="EMBL" id="ACPB03010386">
    <property type="status" value="NOT_ANNOTATED_CDS"/>
    <property type="molecule type" value="Genomic_DNA"/>
</dbReference>
<dbReference type="InterPro" id="IPR042222">
    <property type="entry name" value="Dynein_2_N"/>
</dbReference>
<dbReference type="InParanoid" id="T1HUL9"/>
<dbReference type="STRING" id="13249.T1HUL9"/>
<dbReference type="Pfam" id="PF12781">
    <property type="entry name" value="AAA_9"/>
    <property type="match status" value="1"/>
</dbReference>
<dbReference type="FunFam" id="1.20.920.20:FF:000002">
    <property type="entry name" value="Cytoplasmic dynein 1 heavy chain"/>
    <property type="match status" value="1"/>
</dbReference>
<dbReference type="FunFam" id="3.20.180.20:FF:000002">
    <property type="entry name" value="Cytoplasmic dynein heavy chain 1"/>
    <property type="match status" value="1"/>
</dbReference>
<dbReference type="InterPro" id="IPR049400">
    <property type="entry name" value="DYNC2H1_AAA_dom"/>
</dbReference>
<evidence type="ECO:0000259" key="15">
    <source>
        <dbReference type="Pfam" id="PF12774"/>
    </source>
</evidence>
<evidence type="ECO:0000256" key="12">
    <source>
        <dbReference type="ARBA" id="ARBA00023212"/>
    </source>
</evidence>
<evidence type="ECO:0000259" key="19">
    <source>
        <dbReference type="Pfam" id="PF18198"/>
    </source>
</evidence>
<dbReference type="GO" id="GO:0005874">
    <property type="term" value="C:microtubule"/>
    <property type="evidence" value="ECO:0007669"/>
    <property type="project" value="UniProtKB-KW"/>
</dbReference>
<dbReference type="InterPro" id="IPR013602">
    <property type="entry name" value="Dynein_heavy_linker"/>
</dbReference>
<dbReference type="eggNOG" id="KOG3595">
    <property type="taxonomic scope" value="Eukaryota"/>
</dbReference>
<feature type="domain" description="Dynein heavy chain ATP-binding dynein motor region" evidence="18">
    <location>
        <begin position="2018"/>
        <end position="2237"/>
    </location>
</feature>
<dbReference type="GO" id="GO:0051959">
    <property type="term" value="F:dynein light intermediate chain binding"/>
    <property type="evidence" value="ECO:0007669"/>
    <property type="project" value="InterPro"/>
</dbReference>
<dbReference type="GO" id="GO:0045505">
    <property type="term" value="F:dynein intermediate chain binding"/>
    <property type="evidence" value="ECO:0007669"/>
    <property type="project" value="InterPro"/>
</dbReference>
<dbReference type="Pfam" id="PF12775">
    <property type="entry name" value="AAA_7"/>
    <property type="match status" value="1"/>
</dbReference>
<keyword evidence="6" id="KW-0547">Nucleotide-binding</keyword>
<dbReference type="InterPro" id="IPR041658">
    <property type="entry name" value="AAA_lid_11"/>
</dbReference>
<dbReference type="Pfam" id="PF12777">
    <property type="entry name" value="MT"/>
    <property type="match status" value="1"/>
</dbReference>
<dbReference type="VEuPathDB" id="VectorBase:RPRC007739"/>
<dbReference type="InterPro" id="IPR035706">
    <property type="entry name" value="AAA_9"/>
</dbReference>
<dbReference type="Pfam" id="PF21264">
    <property type="entry name" value="DYNC2H1_AAA_dom"/>
    <property type="match status" value="1"/>
</dbReference>
<dbReference type="InterPro" id="IPR041228">
    <property type="entry name" value="Dynein_C"/>
</dbReference>
<dbReference type="Proteomes" id="UP000015103">
    <property type="component" value="Unassembled WGS sequence"/>
</dbReference>
<dbReference type="OMA" id="WCKERVS"/>
<dbReference type="Pfam" id="PF12774">
    <property type="entry name" value="AAA_6"/>
    <property type="match status" value="1"/>
</dbReference>
<dbReference type="InterPro" id="IPR042228">
    <property type="entry name" value="Dynein_linker_3"/>
</dbReference>
<dbReference type="Gene3D" id="1.20.920.20">
    <property type="match status" value="1"/>
</dbReference>
<protein>
    <submittedName>
        <fullName evidence="22">Uncharacterized protein</fullName>
    </submittedName>
</protein>
<dbReference type="InterPro" id="IPR043157">
    <property type="entry name" value="Dynein_AAA1S"/>
</dbReference>
<dbReference type="Pfam" id="PF12780">
    <property type="entry name" value="AAA_8"/>
    <property type="match status" value="1"/>
</dbReference>
<feature type="domain" description="Dynein heavy chain coiled coil stalk" evidence="16">
    <location>
        <begin position="1666"/>
        <end position="1996"/>
    </location>
</feature>
<keyword evidence="10" id="KW-0969">Cilium</keyword>
<dbReference type="InterPro" id="IPR042219">
    <property type="entry name" value="AAA_lid_11_sf"/>
</dbReference>
<keyword evidence="13" id="KW-0966">Cell projection</keyword>
<dbReference type="InterPro" id="IPR026983">
    <property type="entry name" value="DHC"/>
</dbReference>
<feature type="domain" description="Dynein heavy chain AAA lid" evidence="19">
    <location>
        <begin position="2620"/>
        <end position="2754"/>
    </location>
</feature>
<comment type="subcellular location">
    <subcellularLocation>
        <location evidence="1">Cell projection</location>
        <location evidence="1">Cilium</location>
    </subcellularLocation>
    <subcellularLocation>
        <location evidence="2">Cytoplasm</location>
        <location evidence="2">Cytoskeleton</location>
    </subcellularLocation>
</comment>
<dbReference type="Gene3D" id="1.10.8.710">
    <property type="match status" value="1"/>
</dbReference>
<accession>T1HUL9</accession>
<name>T1HUL9_RHOPR</name>
<dbReference type="Gene3D" id="1.10.8.720">
    <property type="entry name" value="Region D6 of dynein motor"/>
    <property type="match status" value="1"/>
</dbReference>
<dbReference type="Gene3D" id="6.10.140.1060">
    <property type="match status" value="1"/>
</dbReference>
<dbReference type="Pfam" id="PF18198">
    <property type="entry name" value="AAA_lid_11"/>
    <property type="match status" value="1"/>
</dbReference>
<dbReference type="Gene3D" id="3.40.50.300">
    <property type="entry name" value="P-loop containing nucleotide triphosphate hydrolases"/>
    <property type="match status" value="5"/>
</dbReference>
<dbReference type="Gene3D" id="1.20.58.1120">
    <property type="match status" value="1"/>
</dbReference>
<dbReference type="Gene3D" id="1.20.1270.280">
    <property type="match status" value="1"/>
</dbReference>
<feature type="domain" description="Dynein heavy chain linker" evidence="14">
    <location>
        <begin position="24"/>
        <end position="379"/>
    </location>
</feature>
<evidence type="ECO:0000259" key="14">
    <source>
        <dbReference type="Pfam" id="PF08393"/>
    </source>
</evidence>
<dbReference type="GO" id="GO:0005929">
    <property type="term" value="C:cilium"/>
    <property type="evidence" value="ECO:0007669"/>
    <property type="project" value="UniProtKB-SubCell"/>
</dbReference>
<dbReference type="HOGENOM" id="CLU_000038_7_2_1"/>
<comment type="similarity">
    <text evidence="3">Belongs to the dynein heavy chain family.</text>
</comment>
<evidence type="ECO:0000256" key="10">
    <source>
        <dbReference type="ARBA" id="ARBA00023069"/>
    </source>
</evidence>
<evidence type="ECO:0000259" key="18">
    <source>
        <dbReference type="Pfam" id="PF12781"/>
    </source>
</evidence>
<dbReference type="Pfam" id="PF18199">
    <property type="entry name" value="Dynein_C"/>
    <property type="match status" value="1"/>
</dbReference>
<evidence type="ECO:0000259" key="21">
    <source>
        <dbReference type="Pfam" id="PF21264"/>
    </source>
</evidence>
<sequence length="2939" mass="336422">VYYYYFLGLEAISDEDWIVVRSKAFQKTDNYLDNWVEKLKDIPKTAVTVKILMSINLFKEFLPNLKYLRGETFTENHWLEVLTLLGLPYKPVQDLKYKDFLQVAERVITNSDSLKELNSRAASEVVIRNALSELDAWEVEAQFSTSDFIDSQGNSCYFLTDIKNILNKVGDNQYMLQSIKGTTNFSQFSDRVNIWEERLTSLDICLRDLNRVQRKWAYLEPIFGRGTLENSRFCRIDKEWRSILTQIKKNNYRVVPITRIVNITNALQQLVRNLNQCQNTLQTFLEEKRLRFPRFYFINDEDLLEILGQSNKQNIIQSHLKKIFAGVHTVDFEKDRITTINSAQGEAVPLRSPVEVSDSVEEWLDNLSLEIKETLKAQLLSYLACPDPVQYPSQIICLAERITFTSRCEKAIANNSLSKFQYTKQLMEWSEQSNGSGKNMLLHLKLKALLMDTIYHINLLDELIISNVSSIDDWAWQKRLRYLYNNGQVIVKIVDTVFAYSYEYQGNAPKLVHTKLTDKCYLTLCQAMSMGFGGNPYGPAGTGKTESVKSLGSLLGRQVLVFNCDRGLDVKSLTRIMIGLVKCGAWGCFDEFNRLEETTLSLISSQIHIIQEGLRTKSNSIVLLEKQVTMDHNAGIFITLNPAGKGYGGRQKLPENLKQLFRPVLMTKPDDKDIAKVVLHCEGFKAAEEIGFKLVTLFNMAKLLLTQNHHYDWGLRALKTVVGSCGHSLMKHLTTNKEASPEIEMELAVEAVRLNTLPKLTFNDRLRFEGLIKDVFPGTGFTTFAYESLKDTLISTAAEIGIVANERQVRKCIELYEQLQQRMGVVVVGPSACGKSTVISLLKNTLVKLGSRIRHDTVNPKSMTKTQLLGFIDADTSQWTNGVLTSIAQSVYSEPQDMECWIHCDGDIDPEWIESLNSVLDDNHLLTLPSGWRIQFGDNVHFIFETDSLTHASPATISRMGVIFMSEEDLTVDALIDAWLNSQEADSDAYHYGKDYLPKVLQWVASHGPFVVQISLTTIVSTCLKLLNDVQSKSHFCVMVINGFGSFLSLSAKQDFIKMVTELTNEVLLSSKSLYLHYDSERDTICEYPKSSDYLESHPSLVLTAEFKVAADIIGKFLVNDEPLMLVGPRGSGKRNLLKYCYSNMQNVDVEPIECSALLSPGHIMEKLIQVCVIVTNSSGRIYRPRNAENLIIQFSDINVIESDKWGSKMLIEFLRQITVYRGFYDSNSEWIGIKNVNFVYIVNTVEGLPPRFLTNNHIESLVEISYRRYTHNKELNLGFQNFLSCSAALKIDSRNLVPWQSVKLLSTVYLKDFKNAPVVWAYSYSNISVPLESAFFRSQANEYILHIISQRRSVLIFESKVIFRYKLIKDEDQNKFDSILKKEILDNLTITKNIEHFKANDSGSNNLLVFPELLDCISILDCILTEPAGGALLAGRAGVGRKTALQIVAHMNNLTVFSPKLGDNYSTDNFKNDLKSVIQLAGINNEQVVLLLEDYQILNAEFLYMINNLVASGEVLGLYHSEELYTLIHPLKALMMEQNYEGTLIKYFMERMRNNVHLVLIFDHDNMDFFEQLRKYPAIFRNCYLIWLQSFSDNTMDLIPQTFLQSLCEENGKHYELIDKFKLIHQDALFIANVTPSSYFNFIKLYISIFKEKEAAISERKERLQVFDLAFKLRVSGSKVKNLNKSLNPLLDEKKKASQEVLDKLSATMANANLHKNELEEVQIKIEEEKKILQARNEIDKELAEIEPLMEEARAAVGDIKPEALSEIRSLRAPPKVIRDILEGVLRLMGIQDTSWNSMKTFLSKRGVKEDIKYFDASQITEENRISVEQLLLKQKDSFDSRTAKRASVAAAPLAAWVKANVQYSIVLQKIKPLEREQNKLERNLKVTSAQMTQLGSDLQSVDSIVASLKNELGQCTKEATAIELHLAEAHHTIQAAAQLVDKLYDEYNIWIKQMSELSSTWEDLPKNCILSAAFITYLPTVSEQRRQTALKKWQTFVDHSKFSLTSFLSSDRELLHWNSEGLPNDELSRENGIITIYTKISPLIFDPSSIAVTWLREHFKNDNMEIIAEHNPKFYNVLEMAVRFGKTLIVEDMQTLNPVLMPVLKQNFIYQGPRVTVHIGHKLVDYNSDFKIFLATRDMSLIRLYKMRTPFPTLNFDSTEEGLTQQLLGIALKVEKPKLEERRVELLNEEEKLKSKLHFLQEKVLIELANSQGDILQNKELLSSLTETKESSEAIAKSLEESYAIKKDLSKEYVKYQPLAEYGATLFFACTTLSKLNNMYHLSVSTFIKLYQKSLFPVINASFFQVNDSINIKFQKLLHLTYNYISRSLFKSDRLAFALHLVHETKPDLFQRNEWEVFQGLSTDDSGNDENINNESFPKWIDKEKLPQLLILRVSRNFQTKSLFEKLKLEEEILWKKFMNASLPLRPEHCDLTEFQYVLVIQVLRPDRLHSALVNFTLEALGLQFLMPTSSQLNELYPETSSTEPILIITSAGTDPSKEIISMANSKVKEIKEVRMKKYVSPTFERYYHLSFIILYNVIKDFYFTINHNYNFILKQMVMGPGQEGDILKCLTEASKKGGCSCMKVTYEAPPGIKRNLGRTYAEWSTNNKLEKSLHGSRAMFVLAWIHATLQERRTYIPQGWTSFYEFNDTDLIVATVLLKKILREILPSYWEYLYGLYEVAVYGGRINNIYDLRVLSSYLRTFFTPEVIILNNRPIVANIKAPQSNDIAAHLDVIKQLPNNDKPDYFGLPKNVNRIWERVASSTTTEQLKILNSALAVDQSGGMKKYAQVMVPLFKIWKKLNQGVGLIYSSSPDATEEQCPIASFFSLELSFVVSLVSMIHKDLANISKALKTGSFMTQDVENIANSLLYQKIPDEWEKVWSEQKSPKFYLESIMAKAIRVQLLYNEWKNVENEAIDLAHIFNVDKFLTALRQQAAR</sequence>
<keyword evidence="5" id="KW-0493">Microtubule</keyword>
<evidence type="ECO:0000256" key="7">
    <source>
        <dbReference type="ARBA" id="ARBA00022840"/>
    </source>
</evidence>
<dbReference type="PANTHER" id="PTHR45703:SF22">
    <property type="entry name" value="DYNEIN CYTOPLASMIC 2 HEAVY CHAIN 1"/>
    <property type="match status" value="1"/>
</dbReference>
<proteinExistence type="inferred from homology"/>
<dbReference type="FunFam" id="3.40.50.300:FF:000071">
    <property type="entry name" value="Cytoplasmic dynein heavy chain 1"/>
    <property type="match status" value="1"/>
</dbReference>
<dbReference type="GO" id="GO:0005524">
    <property type="term" value="F:ATP binding"/>
    <property type="evidence" value="ECO:0007669"/>
    <property type="project" value="UniProtKB-KW"/>
</dbReference>
<evidence type="ECO:0000256" key="1">
    <source>
        <dbReference type="ARBA" id="ARBA00004138"/>
    </source>
</evidence>
<evidence type="ECO:0000256" key="3">
    <source>
        <dbReference type="ARBA" id="ARBA00008887"/>
    </source>
</evidence>
<dbReference type="GO" id="GO:0007018">
    <property type="term" value="P:microtubule-based movement"/>
    <property type="evidence" value="ECO:0007669"/>
    <property type="project" value="InterPro"/>
</dbReference>
<evidence type="ECO:0000256" key="2">
    <source>
        <dbReference type="ARBA" id="ARBA00004245"/>
    </source>
</evidence>
<keyword evidence="9" id="KW-0175">Coiled coil</keyword>
<dbReference type="EMBL" id="ACPB03010388">
    <property type="status" value="NOT_ANNOTATED_CDS"/>
    <property type="molecule type" value="Genomic_DNA"/>
</dbReference>
<keyword evidence="8" id="KW-0243">Dynein</keyword>
<keyword evidence="4" id="KW-0963">Cytoplasm</keyword>
<dbReference type="Gene3D" id="3.20.180.20">
    <property type="entry name" value="Dynein heavy chain, N-terminal domain 2"/>
    <property type="match status" value="1"/>
</dbReference>
<organism evidence="22 23">
    <name type="scientific">Rhodnius prolixus</name>
    <name type="common">Triatomid bug</name>
    <dbReference type="NCBI Taxonomy" id="13249"/>
    <lineage>
        <taxon>Eukaryota</taxon>
        <taxon>Metazoa</taxon>
        <taxon>Ecdysozoa</taxon>
        <taxon>Arthropoda</taxon>
        <taxon>Hexapoda</taxon>
        <taxon>Insecta</taxon>
        <taxon>Pterygota</taxon>
        <taxon>Neoptera</taxon>
        <taxon>Paraneoptera</taxon>
        <taxon>Hemiptera</taxon>
        <taxon>Heteroptera</taxon>
        <taxon>Panheteroptera</taxon>
        <taxon>Cimicomorpha</taxon>
        <taxon>Reduviidae</taxon>
        <taxon>Triatominae</taxon>
        <taxon>Rhodnius</taxon>
    </lineage>
</organism>
<reference evidence="22" key="1">
    <citation type="submission" date="2015-05" db="UniProtKB">
        <authorList>
            <consortium name="EnsemblMetazoa"/>
        </authorList>
    </citation>
    <scope>IDENTIFICATION</scope>
</reference>
<evidence type="ECO:0000256" key="13">
    <source>
        <dbReference type="ARBA" id="ARBA00023273"/>
    </source>
</evidence>
<feature type="domain" description="Cytoplasmic dynein 2 heavy chain 1 AAA+ ATPase" evidence="21">
    <location>
        <begin position="972"/>
        <end position="1061"/>
    </location>
</feature>
<dbReference type="InterPro" id="IPR035699">
    <property type="entry name" value="AAA_6"/>
</dbReference>
<evidence type="ECO:0000256" key="6">
    <source>
        <dbReference type="ARBA" id="ARBA00022741"/>
    </source>
</evidence>
<dbReference type="FunCoup" id="T1HUL9">
    <property type="interactions" value="97"/>
</dbReference>
<dbReference type="InterPro" id="IPR024743">
    <property type="entry name" value="Dynein_HC_stalk"/>
</dbReference>
<evidence type="ECO:0000259" key="20">
    <source>
        <dbReference type="Pfam" id="PF18199"/>
    </source>
</evidence>
<dbReference type="SUPFAM" id="SSF52540">
    <property type="entry name" value="P-loop containing nucleoside triphosphate hydrolases"/>
    <property type="match status" value="4"/>
</dbReference>
<dbReference type="InterPro" id="IPR024317">
    <property type="entry name" value="Dynein_heavy_chain_D4_dom"/>
</dbReference>
<evidence type="ECO:0000256" key="5">
    <source>
        <dbReference type="ARBA" id="ARBA00022701"/>
    </source>
</evidence>
<feature type="domain" description="Dynein heavy chain hydrolytic ATP-binding dynein motor region" evidence="15">
    <location>
        <begin position="500"/>
        <end position="836"/>
    </location>
</feature>
<keyword evidence="11" id="KW-0505">Motor protein</keyword>
<keyword evidence="12" id="KW-0206">Cytoskeleton</keyword>
<dbReference type="Gene3D" id="1.20.140.100">
    <property type="entry name" value="Dynein heavy chain, N-terminal domain 2"/>
    <property type="match status" value="1"/>
</dbReference>
<keyword evidence="23" id="KW-1185">Reference proteome</keyword>
<dbReference type="EnsemblMetazoa" id="RPRC007739-RA">
    <property type="protein sequence ID" value="RPRC007739-PA"/>
    <property type="gene ID" value="RPRC007739"/>
</dbReference>